<sequence length="307" mass="35311">MHNKRKPGHYTSMEDYLHQLNPDNDFRVATERTQQIAVFKREEEHTQCRLITELHRSGYYKISYIAAGSGTFHTADHHFDIAPGMIVVTKPAAALRWELTDAVQTGFYVLFAADFYDVGLLPLYRIANALQTTTGCWYYQTTPDTRDLLSDLFQQLHRHRHQPAFARHYLRLLVAAINQLNDNQAHTYQTRSEATIKDFQLLIDTRLSHISDMDHADLFSVKTYAHALKLDDNYLNTLCKAITGKSAGAIIKEKVAAEARLLLSGTTLSISEIAYRLCFYDAAHFSHWFRKIQQQSPTAYRAAFMYK</sequence>
<dbReference type="EMBL" id="JAPDNS010000001">
    <property type="protein sequence ID" value="MCW3483245.1"/>
    <property type="molecule type" value="Genomic_DNA"/>
</dbReference>
<evidence type="ECO:0000313" key="6">
    <source>
        <dbReference type="Proteomes" id="UP001207742"/>
    </source>
</evidence>
<dbReference type="PANTHER" id="PTHR43280:SF32">
    <property type="entry name" value="TRANSCRIPTIONAL REGULATORY PROTEIN"/>
    <property type="match status" value="1"/>
</dbReference>
<dbReference type="Proteomes" id="UP001207742">
    <property type="component" value="Unassembled WGS sequence"/>
</dbReference>
<dbReference type="InterPro" id="IPR037923">
    <property type="entry name" value="HTH-like"/>
</dbReference>
<dbReference type="InterPro" id="IPR003313">
    <property type="entry name" value="AraC-bd"/>
</dbReference>
<reference evidence="5 6" key="1">
    <citation type="submission" date="2022-10" db="EMBL/GenBank/DDBJ databases">
        <title>Chitinophaga nivalis PC15 sp. nov., isolated from Pyeongchang county, South Korea.</title>
        <authorList>
            <person name="Trinh H.N."/>
        </authorList>
    </citation>
    <scope>NUCLEOTIDE SEQUENCE [LARGE SCALE GENOMIC DNA]</scope>
    <source>
        <strain evidence="5 6">PC14</strain>
    </source>
</reference>
<organism evidence="5 6">
    <name type="scientific">Chitinophaga nivalis</name>
    <dbReference type="NCBI Taxonomy" id="2991709"/>
    <lineage>
        <taxon>Bacteria</taxon>
        <taxon>Pseudomonadati</taxon>
        <taxon>Bacteroidota</taxon>
        <taxon>Chitinophagia</taxon>
        <taxon>Chitinophagales</taxon>
        <taxon>Chitinophagaceae</taxon>
        <taxon>Chitinophaga</taxon>
    </lineage>
</organism>
<dbReference type="PANTHER" id="PTHR43280">
    <property type="entry name" value="ARAC-FAMILY TRANSCRIPTIONAL REGULATOR"/>
    <property type="match status" value="1"/>
</dbReference>
<dbReference type="InterPro" id="IPR018060">
    <property type="entry name" value="HTH_AraC"/>
</dbReference>
<evidence type="ECO:0000259" key="4">
    <source>
        <dbReference type="PROSITE" id="PS01124"/>
    </source>
</evidence>
<protein>
    <submittedName>
        <fullName evidence="5">AraC family transcriptional regulator</fullName>
    </submittedName>
</protein>
<evidence type="ECO:0000256" key="2">
    <source>
        <dbReference type="ARBA" id="ARBA00023125"/>
    </source>
</evidence>
<evidence type="ECO:0000256" key="3">
    <source>
        <dbReference type="ARBA" id="ARBA00023163"/>
    </source>
</evidence>
<dbReference type="Pfam" id="PF12833">
    <property type="entry name" value="HTH_18"/>
    <property type="match status" value="1"/>
</dbReference>
<dbReference type="Gene3D" id="1.10.10.60">
    <property type="entry name" value="Homeodomain-like"/>
    <property type="match status" value="1"/>
</dbReference>
<comment type="caution">
    <text evidence="5">The sequence shown here is derived from an EMBL/GenBank/DDBJ whole genome shotgun (WGS) entry which is preliminary data.</text>
</comment>
<dbReference type="InterPro" id="IPR009057">
    <property type="entry name" value="Homeodomain-like_sf"/>
</dbReference>
<dbReference type="SUPFAM" id="SSF46689">
    <property type="entry name" value="Homeodomain-like"/>
    <property type="match status" value="1"/>
</dbReference>
<dbReference type="Pfam" id="PF02311">
    <property type="entry name" value="AraC_binding"/>
    <property type="match status" value="1"/>
</dbReference>
<keyword evidence="3" id="KW-0804">Transcription</keyword>
<keyword evidence="1" id="KW-0805">Transcription regulation</keyword>
<feature type="domain" description="HTH araC/xylS-type" evidence="4">
    <location>
        <begin position="205"/>
        <end position="303"/>
    </location>
</feature>
<dbReference type="RefSeq" id="WP_264728387.1">
    <property type="nucleotide sequence ID" value="NZ_JAPDNR010000001.1"/>
</dbReference>
<name>A0ABT3IH02_9BACT</name>
<dbReference type="SUPFAM" id="SSF51215">
    <property type="entry name" value="Regulatory protein AraC"/>
    <property type="match status" value="1"/>
</dbReference>
<proteinExistence type="predicted"/>
<evidence type="ECO:0000313" key="5">
    <source>
        <dbReference type="EMBL" id="MCW3483245.1"/>
    </source>
</evidence>
<dbReference type="SMART" id="SM00342">
    <property type="entry name" value="HTH_ARAC"/>
    <property type="match status" value="1"/>
</dbReference>
<keyword evidence="6" id="KW-1185">Reference proteome</keyword>
<accession>A0ABT3IH02</accession>
<dbReference type="PROSITE" id="PS01124">
    <property type="entry name" value="HTH_ARAC_FAMILY_2"/>
    <property type="match status" value="1"/>
</dbReference>
<evidence type="ECO:0000256" key="1">
    <source>
        <dbReference type="ARBA" id="ARBA00023015"/>
    </source>
</evidence>
<gene>
    <name evidence="5" type="ORF">OL497_05035</name>
</gene>
<keyword evidence="2" id="KW-0238">DNA-binding</keyword>